<keyword evidence="4" id="KW-0547">Nucleotide-binding</keyword>
<sequence length="533" mass="60855">MPKNTDSNMGKYFVLPNPGLRSYFGNVVKGQSEIYDTPFAKGESTNDLISAWNEVLVSIENKWPSLYEFETDMAGKIGPLSVRKPLSERMDDIDAYYKGIHLPSAPIDERAIKATISEWGKASTIRLRNQRSTVEKMRLSTNSGSPYFDSKRRNVLQETIPAEVNLTPTGIEQFLPKWHGEACAVVGWRGQEGGHSKEDVKQRVVWMFPFAINVRELQVYQPLIEYAQRFNIVPAWVSNDEVDKVMTRLFDTKGANDLVVATDFTKFDQHFNSSLQAAASTILASRLTDGVDKGHWLANIFPIKYCIPMCYNFGCIKRGLHGMGSGSGGTNFDETLAHRSLQYEAALNAGGRLNPNSQCLGDDGVLSYPGITVEDVVESYTSHGLEMNDQKQYASTQDTVYLRRWHHKDYRVNGVCVGVYSTMRALGRMRYLERYMNPDIWDAEAVELRWYSILNNLEYHPLREQFVDFCMKRDKYKLGTLIPHFLDNITQIAQEKIEIMPDFLGWRATLRNDKSKAYGIAEWWIVKYLKSKM</sequence>
<evidence type="ECO:0000256" key="6">
    <source>
        <dbReference type="ARBA" id="ARBA00022953"/>
    </source>
</evidence>
<keyword evidence="5" id="KW-0378">Hydrolase</keyword>
<evidence type="ECO:0000256" key="5">
    <source>
        <dbReference type="ARBA" id="ARBA00022801"/>
    </source>
</evidence>
<evidence type="ECO:0000256" key="4">
    <source>
        <dbReference type="ARBA" id="ARBA00022741"/>
    </source>
</evidence>
<dbReference type="CDD" id="cd23185">
    <property type="entry name" value="dsRNAv_Picobirnaviridae_RdRp"/>
    <property type="match status" value="1"/>
</dbReference>
<dbReference type="GO" id="GO:0006351">
    <property type="term" value="P:DNA-templated transcription"/>
    <property type="evidence" value="ECO:0007669"/>
    <property type="project" value="InterPro"/>
</dbReference>
<keyword evidence="1 8" id="KW-0696">RNA-directed RNA polymerase</keyword>
<dbReference type="GO" id="GO:0003968">
    <property type="term" value="F:RNA-directed RNA polymerase activity"/>
    <property type="evidence" value="ECO:0007669"/>
    <property type="project" value="UniProtKB-KW"/>
</dbReference>
<dbReference type="SUPFAM" id="SSF56672">
    <property type="entry name" value="DNA/RNA polymerases"/>
    <property type="match status" value="1"/>
</dbReference>
<dbReference type="EMBL" id="MZ556302">
    <property type="protein sequence ID" value="UBJ26024.1"/>
    <property type="molecule type" value="Genomic_RNA"/>
</dbReference>
<protein>
    <submittedName>
        <fullName evidence="8">RNA-dependent RNA polymerase</fullName>
    </submittedName>
</protein>
<accession>A0A8K1HKH8</accession>
<evidence type="ECO:0000256" key="1">
    <source>
        <dbReference type="ARBA" id="ARBA00022484"/>
    </source>
</evidence>
<keyword evidence="6" id="KW-0693">Viral RNA replication</keyword>
<proteinExistence type="predicted"/>
<dbReference type="GO" id="GO:0003723">
    <property type="term" value="F:RNA binding"/>
    <property type="evidence" value="ECO:0007669"/>
    <property type="project" value="InterPro"/>
</dbReference>
<dbReference type="InterPro" id="IPR001205">
    <property type="entry name" value="RNA-dir_pol_C"/>
</dbReference>
<organism evidence="8">
    <name type="scientific">Rodent associated picobirnavirus</name>
    <dbReference type="NCBI Taxonomy" id="2863995"/>
    <lineage>
        <taxon>Viruses</taxon>
        <taxon>Riboviria</taxon>
        <taxon>Orthornavirae</taxon>
        <taxon>Pisuviricota</taxon>
        <taxon>Pisoniviricetes</taxon>
        <taxon>Picornavirales</taxon>
    </lineage>
</organism>
<dbReference type="InterPro" id="IPR043502">
    <property type="entry name" value="DNA/RNA_pol_sf"/>
</dbReference>
<evidence type="ECO:0000256" key="3">
    <source>
        <dbReference type="ARBA" id="ARBA00022695"/>
    </source>
</evidence>
<dbReference type="Pfam" id="PF00680">
    <property type="entry name" value="RdRP_1"/>
    <property type="match status" value="1"/>
</dbReference>
<evidence type="ECO:0000259" key="7">
    <source>
        <dbReference type="Pfam" id="PF00680"/>
    </source>
</evidence>
<dbReference type="GO" id="GO:0016787">
    <property type="term" value="F:hydrolase activity"/>
    <property type="evidence" value="ECO:0007669"/>
    <property type="project" value="UniProtKB-KW"/>
</dbReference>
<evidence type="ECO:0000256" key="2">
    <source>
        <dbReference type="ARBA" id="ARBA00022679"/>
    </source>
</evidence>
<dbReference type="GO" id="GO:0000166">
    <property type="term" value="F:nucleotide binding"/>
    <property type="evidence" value="ECO:0007669"/>
    <property type="project" value="UniProtKB-KW"/>
</dbReference>
<keyword evidence="2" id="KW-0808">Transferase</keyword>
<keyword evidence="3" id="KW-0548">Nucleotidyltransferase</keyword>
<reference evidence="8" key="1">
    <citation type="submission" date="2021-07" db="EMBL/GenBank/DDBJ databases">
        <title>Communication and adaptive evolution of viruses within giant pandas and their associated organisms in a local ecological environment.</title>
        <authorList>
            <person name="Zhao M."/>
            <person name="Liu S."/>
            <person name="Zhang W."/>
        </authorList>
    </citation>
    <scope>NUCLEOTIDE SEQUENCE</scope>
    <source>
        <strain evidence="8">Mointe135PicobV04-8</strain>
    </source>
</reference>
<evidence type="ECO:0000313" key="8">
    <source>
        <dbReference type="EMBL" id="UBJ26024.1"/>
    </source>
</evidence>
<feature type="domain" description="RNA-directed RNA polymerase C-terminal" evidence="7">
    <location>
        <begin position="134"/>
        <end position="404"/>
    </location>
</feature>
<name>A0A8K1HKH8_9VIRU</name>